<sequence length="111" mass="12057">MCNLRDRSRCAGFELLVDTGSMYTWIEGGRLRGLGIEPTGRRVFGTIGGRVVEREIGEAVIGCMGERATCIVVFAREGDAEVLGVTALENLALEVDPTTKQFRRVEAVPAL</sequence>
<dbReference type="EnsemblBacteria" id="ABL79101">
    <property type="protein sequence ID" value="ABL79101"/>
    <property type="gene ID" value="Tpen_1706"/>
</dbReference>
<dbReference type="eggNOG" id="arCOG03744">
    <property type="taxonomic scope" value="Archaea"/>
</dbReference>
<dbReference type="EMBL" id="CP000505">
    <property type="protein sequence ID" value="ABL79101.1"/>
    <property type="molecule type" value="Genomic_DNA"/>
</dbReference>
<dbReference type="Proteomes" id="UP000000641">
    <property type="component" value="Chromosome"/>
</dbReference>
<reference evidence="2" key="1">
    <citation type="journal article" date="2008" name="J. Bacteriol.">
        <title>Genome sequence of Thermofilum pendens reveals an exceptional loss of biosynthetic pathways without genome reduction.</title>
        <authorList>
            <person name="Anderson I."/>
            <person name="Rodriguez J."/>
            <person name="Susanti D."/>
            <person name="Porat I."/>
            <person name="Reich C."/>
            <person name="Ulrich L.E."/>
            <person name="Elkins J.G."/>
            <person name="Mavromatis K."/>
            <person name="Lykidis A."/>
            <person name="Kim E."/>
            <person name="Thompson L.S."/>
            <person name="Nolan M."/>
            <person name="Land M."/>
            <person name="Copeland A."/>
            <person name="Lapidus A."/>
            <person name="Lucas S."/>
            <person name="Detter C."/>
            <person name="Zhulin I.B."/>
            <person name="Olsen G.J."/>
            <person name="Whitman W."/>
            <person name="Mukhopadhyay B."/>
            <person name="Bristow J."/>
            <person name="Kyrpides N."/>
        </authorList>
    </citation>
    <scope>NUCLEOTIDE SEQUENCE [LARGE SCALE GENOMIC DNA]</scope>
    <source>
        <strain evidence="2">DSM 2475 / Hrk 5</strain>
    </source>
</reference>
<dbReference type="HOGENOM" id="CLU_145188_2_0_2"/>
<evidence type="ECO:0000313" key="1">
    <source>
        <dbReference type="EMBL" id="ABL79101.1"/>
    </source>
</evidence>
<name>A1S0X1_THEPD</name>
<dbReference type="SUPFAM" id="SSF50630">
    <property type="entry name" value="Acid proteases"/>
    <property type="match status" value="1"/>
</dbReference>
<dbReference type="AlphaFoldDB" id="A1S0X1"/>
<dbReference type="InterPro" id="IPR021109">
    <property type="entry name" value="Peptidase_aspartic_dom_sf"/>
</dbReference>
<protein>
    <recommendedName>
        <fullName evidence="3">Peptidase A2 domain-containing protein</fullName>
    </recommendedName>
</protein>
<organism evidence="1 2">
    <name type="scientific">Thermofilum pendens (strain DSM 2475 / Hrk 5)</name>
    <dbReference type="NCBI Taxonomy" id="368408"/>
    <lineage>
        <taxon>Archaea</taxon>
        <taxon>Thermoproteota</taxon>
        <taxon>Thermoprotei</taxon>
        <taxon>Thermofilales</taxon>
        <taxon>Thermofilaceae</taxon>
        <taxon>Thermofilum</taxon>
    </lineage>
</organism>
<gene>
    <name evidence="1" type="ordered locus">Tpen_1706</name>
</gene>
<evidence type="ECO:0000313" key="2">
    <source>
        <dbReference type="Proteomes" id="UP000000641"/>
    </source>
</evidence>
<accession>A1S0X1</accession>
<evidence type="ECO:0008006" key="3">
    <source>
        <dbReference type="Google" id="ProtNLM"/>
    </source>
</evidence>
<dbReference type="KEGG" id="tpe:Tpen_1706"/>
<keyword evidence="2" id="KW-1185">Reference proteome</keyword>
<proteinExistence type="predicted"/>